<reference evidence="2 3" key="1">
    <citation type="submission" date="2024-07" db="EMBL/GenBank/DDBJ databases">
        <authorList>
            <person name="Akdeniz Z."/>
        </authorList>
    </citation>
    <scope>NUCLEOTIDE SEQUENCE [LARGE SCALE GENOMIC DNA]</scope>
</reference>
<keyword evidence="1" id="KW-0812">Transmembrane</keyword>
<keyword evidence="3" id="KW-1185">Reference proteome</keyword>
<keyword evidence="1" id="KW-1133">Transmembrane helix</keyword>
<proteinExistence type="predicted"/>
<sequence>MDLQIYVNFVNRFVPNRITSIRQLDILFEPENLQNFLSTVLEQAINIQLQDSIHDQFLMIQLQLPYDIQYLIDGIESKDMDALLDLLDYLMQNPLVVSQINQQLKESNLQMDYSEQLRNKDHELELLRAQFEQYQNRSQKQISDLKAQISKVQPPVTPQLVVQPVMHQLQQSDFDELKRQNSILQKFSSELKQSLQNQSNKLVDCEKHNIQLQQALQYEQSQVQSLLLETDSTSLQNLSEQFAAYRKQLQLTTESLSDLSTQIQHLPQQFDFKFQKQIQTISNAFNSFKVDQQFKNSLLGIQIQNENKRVLRLQKQKKEQTAVFYFLLIIVLIVAVL</sequence>
<dbReference type="EMBL" id="CAXDID020000001">
    <property type="protein sequence ID" value="CAL5970118.1"/>
    <property type="molecule type" value="Genomic_DNA"/>
</dbReference>
<comment type="caution">
    <text evidence="2">The sequence shown here is derived from an EMBL/GenBank/DDBJ whole genome shotgun (WGS) entry which is preliminary data.</text>
</comment>
<evidence type="ECO:0000313" key="2">
    <source>
        <dbReference type="EMBL" id="CAL5970118.1"/>
    </source>
</evidence>
<name>A0ABP1GDI9_9EUKA</name>
<evidence type="ECO:0000313" key="3">
    <source>
        <dbReference type="Proteomes" id="UP001642409"/>
    </source>
</evidence>
<feature type="transmembrane region" description="Helical" evidence="1">
    <location>
        <begin position="319"/>
        <end position="336"/>
    </location>
</feature>
<organism evidence="2 3">
    <name type="scientific">Hexamita inflata</name>
    <dbReference type="NCBI Taxonomy" id="28002"/>
    <lineage>
        <taxon>Eukaryota</taxon>
        <taxon>Metamonada</taxon>
        <taxon>Diplomonadida</taxon>
        <taxon>Hexamitidae</taxon>
        <taxon>Hexamitinae</taxon>
        <taxon>Hexamita</taxon>
    </lineage>
</organism>
<accession>A0ABP1GDI9</accession>
<evidence type="ECO:0000256" key="1">
    <source>
        <dbReference type="SAM" id="Phobius"/>
    </source>
</evidence>
<dbReference type="Proteomes" id="UP001642409">
    <property type="component" value="Unassembled WGS sequence"/>
</dbReference>
<gene>
    <name evidence="2" type="ORF">HINF_LOCUS58</name>
</gene>
<protein>
    <submittedName>
        <fullName evidence="2">Hypothetical_protein</fullName>
    </submittedName>
</protein>
<keyword evidence="1" id="KW-0472">Membrane</keyword>